<reference evidence="2 3" key="1">
    <citation type="submission" date="2018-05" db="EMBL/GenBank/DDBJ databases">
        <title>Draft genome of Methanospirillum lacunae Ki8-1.</title>
        <authorList>
            <person name="Dueholm M.S."/>
            <person name="Nielsen P.H."/>
            <person name="Bakmann L.F."/>
            <person name="Otzen D.E."/>
        </authorList>
    </citation>
    <scope>NUCLEOTIDE SEQUENCE [LARGE SCALE GENOMIC DNA]</scope>
    <source>
        <strain evidence="2 3">Ki8-1</strain>
    </source>
</reference>
<dbReference type="PROSITE" id="PS50890">
    <property type="entry name" value="PUA"/>
    <property type="match status" value="1"/>
</dbReference>
<feature type="domain" description="PUA" evidence="1">
    <location>
        <begin position="75"/>
        <end position="149"/>
    </location>
</feature>
<proteinExistence type="predicted"/>
<sequence>MLKRVQILADYQFGKGVGVQLFPQTCRFITSRRGGVRQVMLDGRRLATLRAHDGRLTLGLLGAERLSRILDPSRTRVIVREDVCPYIANGKSVFAKHVTQASLDIQAGDEVLVMSGDGTLQAVGDAMISGREMVLSESGVAVSVRKGKNQEDKE</sequence>
<dbReference type="GO" id="GO:0003723">
    <property type="term" value="F:RNA binding"/>
    <property type="evidence" value="ECO:0007669"/>
    <property type="project" value="InterPro"/>
</dbReference>
<comment type="caution">
    <text evidence="2">The sequence shown here is derived from an EMBL/GenBank/DDBJ whole genome shotgun (WGS) entry which is preliminary data.</text>
</comment>
<evidence type="ECO:0000259" key="1">
    <source>
        <dbReference type="SMART" id="SM00359"/>
    </source>
</evidence>
<evidence type="ECO:0000313" key="3">
    <source>
        <dbReference type="Proteomes" id="UP000245657"/>
    </source>
</evidence>
<gene>
    <name evidence="2" type="ORF">DK846_16025</name>
</gene>
<dbReference type="SUPFAM" id="SSF88697">
    <property type="entry name" value="PUA domain-like"/>
    <property type="match status" value="1"/>
</dbReference>
<protein>
    <submittedName>
        <fullName evidence="2">Pseudouridine synthase</fullName>
    </submittedName>
</protein>
<dbReference type="OrthoDB" id="7576at2157"/>
<dbReference type="Proteomes" id="UP000245657">
    <property type="component" value="Unassembled WGS sequence"/>
</dbReference>
<dbReference type="InterPro" id="IPR002478">
    <property type="entry name" value="PUA"/>
</dbReference>
<dbReference type="InterPro" id="IPR036974">
    <property type="entry name" value="PUA_sf"/>
</dbReference>
<dbReference type="InterPro" id="IPR004521">
    <property type="entry name" value="Uncharacterised_CHP00451"/>
</dbReference>
<dbReference type="InterPro" id="IPR029402">
    <property type="entry name" value="TGT_C2"/>
</dbReference>
<dbReference type="CDD" id="cd21149">
    <property type="entry name" value="PUA_archaeosine_TGT"/>
    <property type="match status" value="1"/>
</dbReference>
<name>A0A2V2MRC5_9EURY</name>
<dbReference type="EMBL" id="QGMY01000017">
    <property type="protein sequence ID" value="PWR69939.1"/>
    <property type="molecule type" value="Genomic_DNA"/>
</dbReference>
<dbReference type="RefSeq" id="WP_109970004.1">
    <property type="nucleotide sequence ID" value="NZ_CP176093.1"/>
</dbReference>
<keyword evidence="3" id="KW-1185">Reference proteome</keyword>
<dbReference type="NCBIfam" id="TIGR00451">
    <property type="entry name" value="unchar_dom_2"/>
    <property type="match status" value="1"/>
</dbReference>
<dbReference type="SMART" id="SM00359">
    <property type="entry name" value="PUA"/>
    <property type="match status" value="1"/>
</dbReference>
<dbReference type="AlphaFoldDB" id="A0A2V2MRC5"/>
<dbReference type="Gene3D" id="3.10.450.90">
    <property type="entry name" value="ArcTGT, C2 domain"/>
    <property type="match status" value="1"/>
</dbReference>
<dbReference type="InterPro" id="IPR015947">
    <property type="entry name" value="PUA-like_sf"/>
</dbReference>
<organism evidence="2 3">
    <name type="scientific">Methanospirillum lacunae</name>
    <dbReference type="NCBI Taxonomy" id="668570"/>
    <lineage>
        <taxon>Archaea</taxon>
        <taxon>Methanobacteriati</taxon>
        <taxon>Methanobacteriota</taxon>
        <taxon>Stenosarchaea group</taxon>
        <taxon>Methanomicrobia</taxon>
        <taxon>Methanomicrobiales</taxon>
        <taxon>Methanospirillaceae</taxon>
        <taxon>Methanospirillum</taxon>
    </lineage>
</organism>
<evidence type="ECO:0000313" key="2">
    <source>
        <dbReference type="EMBL" id="PWR69939.1"/>
    </source>
</evidence>
<accession>A0A2V2MRC5</accession>
<dbReference type="InterPro" id="IPR038250">
    <property type="entry name" value="TGT_C2_sf"/>
</dbReference>
<dbReference type="SUPFAM" id="SSF88802">
    <property type="entry name" value="Pre-PUA domain"/>
    <property type="match status" value="1"/>
</dbReference>
<dbReference type="Gene3D" id="2.30.130.10">
    <property type="entry name" value="PUA domain"/>
    <property type="match status" value="1"/>
</dbReference>
<dbReference type="GeneID" id="97547460"/>
<dbReference type="Pfam" id="PF14810">
    <property type="entry name" value="TGT_C2"/>
    <property type="match status" value="1"/>
</dbReference>
<dbReference type="Pfam" id="PF01472">
    <property type="entry name" value="PUA"/>
    <property type="match status" value="1"/>
</dbReference>